<evidence type="ECO:0000313" key="1">
    <source>
        <dbReference type="EMBL" id="OLV27688.1"/>
    </source>
</evidence>
<dbReference type="AlphaFoldDB" id="A0AB36IP36"/>
<protein>
    <submittedName>
        <fullName evidence="1">Uncharacterized protein</fullName>
    </submittedName>
</protein>
<comment type="caution">
    <text evidence="1">The sequence shown here is derived from an EMBL/GenBank/DDBJ whole genome shotgun (WGS) entry which is preliminary data.</text>
</comment>
<organism evidence="1 2">
    <name type="scientific">Haemophilus parainfluenzae</name>
    <dbReference type="NCBI Taxonomy" id="729"/>
    <lineage>
        <taxon>Bacteria</taxon>
        <taxon>Pseudomonadati</taxon>
        <taxon>Pseudomonadota</taxon>
        <taxon>Gammaproteobacteria</taxon>
        <taxon>Pasteurellales</taxon>
        <taxon>Pasteurellaceae</taxon>
        <taxon>Haemophilus</taxon>
    </lineage>
</organism>
<dbReference type="Proteomes" id="UP000242412">
    <property type="component" value="Unassembled WGS sequence"/>
</dbReference>
<name>A0AB36IP36_HAEPA</name>
<reference evidence="1 2" key="1">
    <citation type="submission" date="2016-11" db="EMBL/GenBank/DDBJ databases">
        <title>Simultaneous identification of Haemophilus influenzae and Haemophilus haemolyticus using TaqMan real-time PCR.</title>
        <authorList>
            <person name="Price E.P."/>
            <person name="Sarovich D.S."/>
            <person name="Harris T.M."/>
            <person name="Spargo J.C."/>
            <person name="Nosworthy E."/>
            <person name="Beissbarth J."/>
            <person name="Chang A.B."/>
            <person name="Smith-Vaughan H.C."/>
        </authorList>
    </citation>
    <scope>NUCLEOTIDE SEQUENCE [LARGE SCALE GENOMIC DNA]</scope>
    <source>
        <strain evidence="1 2">60884 B Hi-2</strain>
    </source>
</reference>
<gene>
    <name evidence="1" type="ORF">BSO15_03905</name>
</gene>
<proteinExistence type="predicted"/>
<sequence length="311" mass="36138">MSVLIKETERYIANCEFSLRSNLGTFFHFDIKEFAKFILNNYWKETYFRNHRKSSYRILRAKLVEERYLVIYMQYSNGEAANPAFANLNNGKSRIIKKNDDEGVACSAHLVIDITPTDMPNKFNAVLEDMQGLTRTMVCNLINYISRHYKVQDPNESNKSHKPIANLEFFAKNNFETQLRDGKIESIVAYQESFKQSSEMDLDGTIQYKEVHRLEFAKPSILTNPIKYLAATARIAKNEGFYGLKVTHKDNNKEQSGKYKLPTDEMDPEQLYEDIRLAPFISKQCIILDKPRGICNHTWSSHLIRAMIDAF</sequence>
<dbReference type="EMBL" id="MPJJ01000006">
    <property type="protein sequence ID" value="OLV27688.1"/>
    <property type="molecule type" value="Genomic_DNA"/>
</dbReference>
<dbReference type="RefSeq" id="WP_075875396.1">
    <property type="nucleotide sequence ID" value="NZ_MPJJ01000006.1"/>
</dbReference>
<accession>A0AB36IP36</accession>
<evidence type="ECO:0000313" key="2">
    <source>
        <dbReference type="Proteomes" id="UP000242412"/>
    </source>
</evidence>